<feature type="region of interest" description="Disordered" evidence="1">
    <location>
        <begin position="33"/>
        <end position="62"/>
    </location>
</feature>
<dbReference type="EMBL" id="CP126172">
    <property type="protein sequence ID" value="WOS42730.1"/>
    <property type="molecule type" value="Genomic_DNA"/>
</dbReference>
<protein>
    <submittedName>
        <fullName evidence="2">Uncharacterized protein</fullName>
    </submittedName>
</protein>
<organism evidence="2 3">
    <name type="scientific">Xanthomonas rydalmerensis</name>
    <dbReference type="NCBI Taxonomy" id="3046274"/>
    <lineage>
        <taxon>Bacteria</taxon>
        <taxon>Pseudomonadati</taxon>
        <taxon>Pseudomonadota</taxon>
        <taxon>Gammaproteobacteria</taxon>
        <taxon>Lysobacterales</taxon>
        <taxon>Lysobacteraceae</taxon>
        <taxon>Xanthomonas</taxon>
    </lineage>
</organism>
<name>A0ABZ0JSI9_9XANT</name>
<reference evidence="2 3" key="1">
    <citation type="submission" date="2023-05" db="EMBL/GenBank/DDBJ databases">
        <title>Xanthomonas rydalmerenesis sp. nov., a novel Xanthomonas species isolated from Fragaria x ananassa.</title>
        <authorList>
            <person name="McKnight D.J.E."/>
            <person name="Wong-Bajracharya J."/>
            <person name="Okoh E.B."/>
            <person name="Snijders F."/>
            <person name="Lidbetter F."/>
            <person name="Webster J."/>
            <person name="Djordjevic S.P."/>
            <person name="Bogema D.R."/>
            <person name="Chapman T.A."/>
        </authorList>
    </citation>
    <scope>NUCLEOTIDE SEQUENCE [LARGE SCALE GENOMIC DNA]</scope>
    <source>
        <strain evidence="2 3">DAR34883</strain>
    </source>
</reference>
<gene>
    <name evidence="2" type="ORF">QN243_09960</name>
</gene>
<keyword evidence="3" id="KW-1185">Reference proteome</keyword>
<accession>A0ABZ0JSI9</accession>
<dbReference type="RefSeq" id="WP_317845199.1">
    <property type="nucleotide sequence ID" value="NZ_CP126170.1"/>
</dbReference>
<evidence type="ECO:0000313" key="2">
    <source>
        <dbReference type="EMBL" id="WOS42730.1"/>
    </source>
</evidence>
<proteinExistence type="predicted"/>
<sequence>MSPTHPFQRHHLHQHPISTLALAACLTACSGGSEADSHEAEASPGLTRQQTEENKQLLASSSKVDDQAQRILGPNYGGFWVEERDDNSVRLGIGVAGNIDATRRSQLMALPGAYLVPMKYSYASLRTMQADIMEFFRPMAEGIEPIVYTAMLFQKKNSLEIRTKSENIEKVKALLQQRGFDLGALTFQAQEYPFDFSYLQPKKVP</sequence>
<dbReference type="Proteomes" id="UP001302020">
    <property type="component" value="Chromosome"/>
</dbReference>
<evidence type="ECO:0000313" key="3">
    <source>
        <dbReference type="Proteomes" id="UP001302020"/>
    </source>
</evidence>
<evidence type="ECO:0000256" key="1">
    <source>
        <dbReference type="SAM" id="MobiDB-lite"/>
    </source>
</evidence>